<protein>
    <submittedName>
        <fullName evidence="2">Uncharacterized protein</fullName>
    </submittedName>
</protein>
<dbReference type="EMBL" id="JBHSAY010000029">
    <property type="protein sequence ID" value="MFC4136131.1"/>
    <property type="molecule type" value="Genomic_DNA"/>
</dbReference>
<evidence type="ECO:0000313" key="2">
    <source>
        <dbReference type="EMBL" id="MFC4136131.1"/>
    </source>
</evidence>
<keyword evidence="3" id="KW-1185">Reference proteome</keyword>
<dbReference type="RefSeq" id="WP_253751548.1">
    <property type="nucleotide sequence ID" value="NZ_JAMZDZ010000001.1"/>
</dbReference>
<sequence length="76" mass="8275">MTGDTAIAGWIADVPAEILADLHAGRRGPLPAPGKTTIWRVLFPSRCRHPGRRDRRIAHRHSGARPHDGRPATVAV</sequence>
<feature type="compositionally biased region" description="Basic residues" evidence="1">
    <location>
        <begin position="50"/>
        <end position="64"/>
    </location>
</feature>
<reference evidence="3" key="1">
    <citation type="journal article" date="2019" name="Int. J. Syst. Evol. Microbiol.">
        <title>The Global Catalogue of Microorganisms (GCM) 10K type strain sequencing project: providing services to taxonomists for standard genome sequencing and annotation.</title>
        <authorList>
            <consortium name="The Broad Institute Genomics Platform"/>
            <consortium name="The Broad Institute Genome Sequencing Center for Infectious Disease"/>
            <person name="Wu L."/>
            <person name="Ma J."/>
        </authorList>
    </citation>
    <scope>NUCLEOTIDE SEQUENCE [LARGE SCALE GENOMIC DNA]</scope>
    <source>
        <strain evidence="3">CGMCC 4.7289</strain>
    </source>
</reference>
<comment type="caution">
    <text evidence="2">The sequence shown here is derived from an EMBL/GenBank/DDBJ whole genome shotgun (WGS) entry which is preliminary data.</text>
</comment>
<organism evidence="2 3">
    <name type="scientific">Hamadaea flava</name>
    <dbReference type="NCBI Taxonomy" id="1742688"/>
    <lineage>
        <taxon>Bacteria</taxon>
        <taxon>Bacillati</taxon>
        <taxon>Actinomycetota</taxon>
        <taxon>Actinomycetes</taxon>
        <taxon>Micromonosporales</taxon>
        <taxon>Micromonosporaceae</taxon>
        <taxon>Hamadaea</taxon>
    </lineage>
</organism>
<gene>
    <name evidence="2" type="ORF">ACFOZ4_36455</name>
</gene>
<accession>A0ABV8M0L2</accession>
<proteinExistence type="predicted"/>
<name>A0ABV8M0L2_9ACTN</name>
<feature type="region of interest" description="Disordered" evidence="1">
    <location>
        <begin position="50"/>
        <end position="76"/>
    </location>
</feature>
<evidence type="ECO:0000256" key="1">
    <source>
        <dbReference type="SAM" id="MobiDB-lite"/>
    </source>
</evidence>
<evidence type="ECO:0000313" key="3">
    <source>
        <dbReference type="Proteomes" id="UP001595816"/>
    </source>
</evidence>
<dbReference type="Proteomes" id="UP001595816">
    <property type="component" value="Unassembled WGS sequence"/>
</dbReference>